<sequence>MGDKDTTKIRSALAAARATRGQALAKIARGDMSLWEFIEKSKTSRPLAKCRLKILLKAAVGPARATWIMDRLLEASATGKQNPTVEWLYDAKSSSARLGLLAALLTESVGTPWPGYPFADPPQKIQETWNIYQGANSVKG</sequence>
<organism evidence="1 2">
    <name type="scientific">Varibaculum cambriense</name>
    <dbReference type="NCBI Taxonomy" id="184870"/>
    <lineage>
        <taxon>Bacteria</taxon>
        <taxon>Bacillati</taxon>
        <taxon>Actinomycetota</taxon>
        <taxon>Actinomycetes</taxon>
        <taxon>Actinomycetales</taxon>
        <taxon>Actinomycetaceae</taxon>
        <taxon>Varibaculum</taxon>
    </lineage>
</organism>
<dbReference type="AlphaFoldDB" id="A0AB34X1T6"/>
<gene>
    <name evidence="1" type="ORF">HMPREF1862_00062</name>
</gene>
<dbReference type="Gene3D" id="1.10.8.50">
    <property type="match status" value="1"/>
</dbReference>
<reference evidence="1 2" key="1">
    <citation type="submission" date="2016-01" db="EMBL/GenBank/DDBJ databases">
        <authorList>
            <person name="Mitreva M."/>
            <person name="Pepin K.H."/>
            <person name="Mihindukulasuriya K.A."/>
            <person name="Fulton R."/>
            <person name="Fronick C."/>
            <person name="O'Laughlin M."/>
            <person name="Miner T."/>
            <person name="Herter B."/>
            <person name="Rosa B.A."/>
            <person name="Cordes M."/>
            <person name="Tomlinson C."/>
            <person name="Wollam A."/>
            <person name="Palsikar V.B."/>
            <person name="Mardis E.R."/>
            <person name="Wilson R.K."/>
        </authorList>
    </citation>
    <scope>NUCLEOTIDE SEQUENCE [LARGE SCALE GENOMIC DNA]</scope>
    <source>
        <strain evidence="1 2">DNF00696</strain>
    </source>
</reference>
<dbReference type="RefSeq" id="WP_060919951.1">
    <property type="nucleotide sequence ID" value="NZ_JAWHBH010000006.1"/>
</dbReference>
<evidence type="ECO:0000313" key="1">
    <source>
        <dbReference type="EMBL" id="KXB81999.1"/>
    </source>
</evidence>
<accession>A0AB34X1T6</accession>
<evidence type="ECO:0000313" key="2">
    <source>
        <dbReference type="Proteomes" id="UP000070572"/>
    </source>
</evidence>
<protein>
    <submittedName>
        <fullName evidence="1">Uncharacterized protein</fullName>
    </submittedName>
</protein>
<comment type="caution">
    <text evidence="1">The sequence shown here is derived from an EMBL/GenBank/DDBJ whole genome shotgun (WGS) entry which is preliminary data.</text>
</comment>
<dbReference type="Proteomes" id="UP000070572">
    <property type="component" value="Unassembled WGS sequence"/>
</dbReference>
<proteinExistence type="predicted"/>
<dbReference type="EMBL" id="LSDN01000003">
    <property type="protein sequence ID" value="KXB81999.1"/>
    <property type="molecule type" value="Genomic_DNA"/>
</dbReference>
<name>A0AB34X1T6_9ACTO</name>